<reference evidence="2" key="1">
    <citation type="journal article" date="2017" name="Nat. Microbiol.">
        <title>Global analysis of biosynthetic gene clusters reveals vast potential of secondary metabolite production in Penicillium species.</title>
        <authorList>
            <person name="Nielsen J.C."/>
            <person name="Grijseels S."/>
            <person name="Prigent S."/>
            <person name="Ji B."/>
            <person name="Dainat J."/>
            <person name="Nielsen K.F."/>
            <person name="Frisvad J.C."/>
            <person name="Workman M."/>
            <person name="Nielsen J."/>
        </authorList>
    </citation>
    <scope>NUCLEOTIDE SEQUENCE [LARGE SCALE GENOMIC DNA]</scope>
    <source>
        <strain evidence="2">IBT 13039</strain>
    </source>
</reference>
<evidence type="ECO:0000313" key="2">
    <source>
        <dbReference type="Proteomes" id="UP000191691"/>
    </source>
</evidence>
<dbReference type="Proteomes" id="UP000191691">
    <property type="component" value="Unassembled WGS sequence"/>
</dbReference>
<keyword evidence="2" id="KW-1185">Reference proteome</keyword>
<comment type="caution">
    <text evidence="1">The sequence shown here is derived from an EMBL/GenBank/DDBJ whole genome shotgun (WGS) entry which is preliminary data.</text>
</comment>
<organism evidence="1 2">
    <name type="scientific">Penicillium nalgiovense</name>
    <dbReference type="NCBI Taxonomy" id="60175"/>
    <lineage>
        <taxon>Eukaryota</taxon>
        <taxon>Fungi</taxon>
        <taxon>Dikarya</taxon>
        <taxon>Ascomycota</taxon>
        <taxon>Pezizomycotina</taxon>
        <taxon>Eurotiomycetes</taxon>
        <taxon>Eurotiomycetidae</taxon>
        <taxon>Eurotiales</taxon>
        <taxon>Aspergillaceae</taxon>
        <taxon>Penicillium</taxon>
    </lineage>
</organism>
<evidence type="ECO:0000313" key="1">
    <source>
        <dbReference type="EMBL" id="OQE92664.1"/>
    </source>
</evidence>
<gene>
    <name evidence="1" type="ORF">PENNAL_c0007G02609</name>
</gene>
<sequence length="123" mass="14048">MQQVHLGEVRRRQVDVRDVRRLLGAAYHSFRTRGLNTDGLVFHDQNACVAALHLCQLESEHGPNTESSYSSLRQLAKEPRATEVTRLDAAAWLGDMYQRKQDHTTARRCRCYDLAKRGGTKPQ</sequence>
<proteinExistence type="predicted"/>
<name>A0A1V6YZF6_PENNA</name>
<dbReference type="EMBL" id="MOOB01000007">
    <property type="protein sequence ID" value="OQE92664.1"/>
    <property type="molecule type" value="Genomic_DNA"/>
</dbReference>
<accession>A0A1V6YZF6</accession>
<dbReference type="AlphaFoldDB" id="A0A1V6YZF6"/>
<protein>
    <submittedName>
        <fullName evidence="1">Uncharacterized protein</fullName>
    </submittedName>
</protein>